<dbReference type="EMBL" id="HBIB01047139">
    <property type="protein sequence ID" value="CAE0268638.1"/>
    <property type="molecule type" value="Transcribed_RNA"/>
</dbReference>
<protein>
    <recommendedName>
        <fullName evidence="2">Thioredoxin domain-containing protein</fullName>
    </recommendedName>
</protein>
<dbReference type="PANTHER" id="PTHR21148">
    <property type="entry name" value="THIOREDOXIN DOMAIN-CONTAINING PROTEIN 9"/>
    <property type="match status" value="1"/>
</dbReference>
<reference evidence="3" key="1">
    <citation type="submission" date="2021-01" db="EMBL/GenBank/DDBJ databases">
        <authorList>
            <person name="Corre E."/>
            <person name="Pelletier E."/>
            <person name="Niang G."/>
            <person name="Scheremetjew M."/>
            <person name="Finn R."/>
            <person name="Kale V."/>
            <person name="Holt S."/>
            <person name="Cochrane G."/>
            <person name="Meng A."/>
            <person name="Brown T."/>
            <person name="Cohen L."/>
        </authorList>
    </citation>
    <scope>NUCLEOTIDE SEQUENCE</scope>
    <source>
        <strain evidence="3">NIES-2562</strain>
    </source>
</reference>
<accession>A0A7S3LWP4</accession>
<dbReference type="SUPFAM" id="SSF52833">
    <property type="entry name" value="Thioredoxin-like"/>
    <property type="match status" value="1"/>
</dbReference>
<evidence type="ECO:0000256" key="1">
    <source>
        <dbReference type="SAM" id="MobiDB-lite"/>
    </source>
</evidence>
<feature type="region of interest" description="Disordered" evidence="1">
    <location>
        <begin position="32"/>
        <end position="94"/>
    </location>
</feature>
<organism evidence="3">
    <name type="scientific">Palpitomonas bilix</name>
    <dbReference type="NCBI Taxonomy" id="652834"/>
    <lineage>
        <taxon>Eukaryota</taxon>
        <taxon>Eukaryota incertae sedis</taxon>
    </lineage>
</organism>
<feature type="domain" description="Thioredoxin" evidence="2">
    <location>
        <begin position="100"/>
        <end position="179"/>
    </location>
</feature>
<feature type="compositionally biased region" description="Acidic residues" evidence="1">
    <location>
        <begin position="55"/>
        <end position="67"/>
    </location>
</feature>
<evidence type="ECO:0000259" key="2">
    <source>
        <dbReference type="Pfam" id="PF00085"/>
    </source>
</evidence>
<sequence length="181" mass="20856">MATAFKQDGGFGESKLLNKLAVENAIQGFADYHEQQSHGKKSKSDGVTYSLNEKPEDELDASDDDDDELRKIREKRLADMKKKQTEAQGMKSRGHGEYAEIVEDEFLKTVTNSKLCVVHFYHRDFERCKVLDKHLPDLARKHFETKFVKINAEKARFFVEKLKVRMLPSLVFFLNGVAVDR</sequence>
<name>A0A7S3LWP4_9EUKA</name>
<proteinExistence type="predicted"/>
<gene>
    <name evidence="3" type="ORF">PBIL07802_LOCUS30988</name>
</gene>
<evidence type="ECO:0000313" key="3">
    <source>
        <dbReference type="EMBL" id="CAE0268638.1"/>
    </source>
</evidence>
<dbReference type="InterPro" id="IPR013766">
    <property type="entry name" value="Thioredoxin_domain"/>
</dbReference>
<feature type="compositionally biased region" description="Basic and acidic residues" evidence="1">
    <location>
        <begin position="68"/>
        <end position="85"/>
    </location>
</feature>
<dbReference type="AlphaFoldDB" id="A0A7S3LWP4"/>
<dbReference type="Pfam" id="PF00085">
    <property type="entry name" value="Thioredoxin"/>
    <property type="match status" value="1"/>
</dbReference>
<dbReference type="Gene3D" id="3.40.30.10">
    <property type="entry name" value="Glutaredoxin"/>
    <property type="match status" value="1"/>
</dbReference>
<dbReference type="InterPro" id="IPR036249">
    <property type="entry name" value="Thioredoxin-like_sf"/>
</dbReference>